<comment type="cofactor">
    <cofactor evidence="1 5">
        <name>heme</name>
        <dbReference type="ChEBI" id="CHEBI:30413"/>
    </cofactor>
</comment>
<keyword evidence="4 5" id="KW-0408">Iron</keyword>
<keyword evidence="5" id="KW-0349">Heme</keyword>
<evidence type="ECO:0000256" key="1">
    <source>
        <dbReference type="ARBA" id="ARBA00001971"/>
    </source>
</evidence>
<protein>
    <submittedName>
        <fullName evidence="7">Cytochrome P450</fullName>
    </submittedName>
</protein>
<dbReference type="InterPro" id="IPR050121">
    <property type="entry name" value="Cytochrome_P450_monoxygenase"/>
</dbReference>
<keyword evidence="8" id="KW-1185">Reference proteome</keyword>
<gene>
    <name evidence="7" type="ORF">F8M41_010684</name>
</gene>
<dbReference type="InterPro" id="IPR001128">
    <property type="entry name" value="Cyt_P450"/>
</dbReference>
<keyword evidence="3 5" id="KW-0479">Metal-binding</keyword>
<dbReference type="SUPFAM" id="SSF48264">
    <property type="entry name" value="Cytochrome P450"/>
    <property type="match status" value="1"/>
</dbReference>
<dbReference type="Proteomes" id="UP000439903">
    <property type="component" value="Unassembled WGS sequence"/>
</dbReference>
<keyword evidence="6" id="KW-1133">Transmembrane helix</keyword>
<dbReference type="GO" id="GO:0020037">
    <property type="term" value="F:heme binding"/>
    <property type="evidence" value="ECO:0007669"/>
    <property type="project" value="InterPro"/>
</dbReference>
<evidence type="ECO:0000256" key="6">
    <source>
        <dbReference type="SAM" id="Phobius"/>
    </source>
</evidence>
<dbReference type="GO" id="GO:0016705">
    <property type="term" value="F:oxidoreductase activity, acting on paired donors, with incorporation or reduction of molecular oxygen"/>
    <property type="evidence" value="ECO:0007669"/>
    <property type="project" value="InterPro"/>
</dbReference>
<name>A0A8H4EQ68_GIGMA</name>
<evidence type="ECO:0000256" key="5">
    <source>
        <dbReference type="PIRSR" id="PIRSR602403-1"/>
    </source>
</evidence>
<dbReference type="EMBL" id="WTPW01000222">
    <property type="protein sequence ID" value="KAF0533320.1"/>
    <property type="molecule type" value="Genomic_DNA"/>
</dbReference>
<proteinExistence type="inferred from homology"/>
<dbReference type="Pfam" id="PF00067">
    <property type="entry name" value="p450"/>
    <property type="match status" value="1"/>
</dbReference>
<dbReference type="AlphaFoldDB" id="A0A8H4EQ68"/>
<reference evidence="7 8" key="1">
    <citation type="journal article" date="2019" name="Environ. Microbiol.">
        <title>At the nexus of three kingdoms: the genome of the mycorrhizal fungus Gigaspora margarita provides insights into plant, endobacterial and fungal interactions.</title>
        <authorList>
            <person name="Venice F."/>
            <person name="Ghignone S."/>
            <person name="Salvioli di Fossalunga A."/>
            <person name="Amselem J."/>
            <person name="Novero M."/>
            <person name="Xianan X."/>
            <person name="Sedzielewska Toro K."/>
            <person name="Morin E."/>
            <person name="Lipzen A."/>
            <person name="Grigoriev I.V."/>
            <person name="Henrissat B."/>
            <person name="Martin F.M."/>
            <person name="Bonfante P."/>
        </authorList>
    </citation>
    <scope>NUCLEOTIDE SEQUENCE [LARGE SCALE GENOMIC DNA]</scope>
    <source>
        <strain evidence="7 8">BEG34</strain>
    </source>
</reference>
<organism evidence="7 8">
    <name type="scientific">Gigaspora margarita</name>
    <dbReference type="NCBI Taxonomy" id="4874"/>
    <lineage>
        <taxon>Eukaryota</taxon>
        <taxon>Fungi</taxon>
        <taxon>Fungi incertae sedis</taxon>
        <taxon>Mucoromycota</taxon>
        <taxon>Glomeromycotina</taxon>
        <taxon>Glomeromycetes</taxon>
        <taxon>Diversisporales</taxon>
        <taxon>Gigasporaceae</taxon>
        <taxon>Gigaspora</taxon>
    </lineage>
</organism>
<dbReference type="GO" id="GO:0004497">
    <property type="term" value="F:monooxygenase activity"/>
    <property type="evidence" value="ECO:0007669"/>
    <property type="project" value="InterPro"/>
</dbReference>
<evidence type="ECO:0000313" key="7">
    <source>
        <dbReference type="EMBL" id="KAF0533320.1"/>
    </source>
</evidence>
<dbReference type="InterPro" id="IPR002403">
    <property type="entry name" value="Cyt_P450_E_grp-IV"/>
</dbReference>
<evidence type="ECO:0000256" key="4">
    <source>
        <dbReference type="ARBA" id="ARBA00023004"/>
    </source>
</evidence>
<keyword evidence="6" id="KW-0812">Transmembrane</keyword>
<evidence type="ECO:0000256" key="3">
    <source>
        <dbReference type="ARBA" id="ARBA00022723"/>
    </source>
</evidence>
<sequence>MNYYLVAIIAFIGYVLYKTYIYPLYLSPLRKIPGPPVNNLIIGHYASILKKDPVEAHSNLIKKYGGIVRYHVLFNQPYLLISDPKLVQQVMSTRAYEFPRLFPNETVTKNLVGESILFAMGDSHKHKRQRKMMNPSFAFANIKEMVPTLVQAGHKLKDIWMIQIGNKKEKIITVSSLIPKITLDVIGLVGFNYEFNSTTSQSELAQAYNNILSDNPSPLFRALEAFFPFIKKFPTSYNAKYYDSIKVINKISQGLVTEQKNAPVIGKDLLSLLVKENERLPADEQLTNNELVSQVMTLLIAGHETTSSSLSWALYFLAKHPDCQDRLRKEILDVFTDRDHCPTFDEIDQLKYLECIFKETLRTSTPVPMLMRHNSKEEIMNGYVISKGTPLVIPIHAIHHDPLIWGYDADDFNPSRWLNPEIKSKISHHNFFPFGAGPANCLGMKMAQLELKSILSVLIRNFEFKLVEGFTFKKQFAGVVKPYPGMDLWVSKIDY</sequence>
<evidence type="ECO:0000313" key="8">
    <source>
        <dbReference type="Proteomes" id="UP000439903"/>
    </source>
</evidence>
<feature type="binding site" description="axial binding residue" evidence="5">
    <location>
        <position position="441"/>
    </location>
    <ligand>
        <name>heme</name>
        <dbReference type="ChEBI" id="CHEBI:30413"/>
    </ligand>
    <ligandPart>
        <name>Fe</name>
        <dbReference type="ChEBI" id="CHEBI:18248"/>
    </ligandPart>
</feature>
<dbReference type="PRINTS" id="PR00465">
    <property type="entry name" value="EP450IV"/>
</dbReference>
<dbReference type="PRINTS" id="PR00385">
    <property type="entry name" value="P450"/>
</dbReference>
<comment type="similarity">
    <text evidence="2">Belongs to the cytochrome P450 family.</text>
</comment>
<comment type="caution">
    <text evidence="7">The sequence shown here is derived from an EMBL/GenBank/DDBJ whole genome shotgun (WGS) entry which is preliminary data.</text>
</comment>
<feature type="transmembrane region" description="Helical" evidence="6">
    <location>
        <begin position="6"/>
        <end position="25"/>
    </location>
</feature>
<dbReference type="GO" id="GO:0005506">
    <property type="term" value="F:iron ion binding"/>
    <property type="evidence" value="ECO:0007669"/>
    <property type="project" value="InterPro"/>
</dbReference>
<keyword evidence="6" id="KW-0472">Membrane</keyword>
<evidence type="ECO:0000256" key="2">
    <source>
        <dbReference type="ARBA" id="ARBA00010617"/>
    </source>
</evidence>
<dbReference type="PANTHER" id="PTHR24305">
    <property type="entry name" value="CYTOCHROME P450"/>
    <property type="match status" value="1"/>
</dbReference>
<dbReference type="OrthoDB" id="1470350at2759"/>
<dbReference type="PANTHER" id="PTHR24305:SF166">
    <property type="entry name" value="CYTOCHROME P450 12A4, MITOCHONDRIAL-RELATED"/>
    <property type="match status" value="1"/>
</dbReference>
<dbReference type="Gene3D" id="1.10.630.10">
    <property type="entry name" value="Cytochrome P450"/>
    <property type="match status" value="1"/>
</dbReference>
<dbReference type="InterPro" id="IPR036396">
    <property type="entry name" value="Cyt_P450_sf"/>
</dbReference>
<accession>A0A8H4EQ68</accession>